<dbReference type="SUPFAM" id="SSF160582">
    <property type="entry name" value="MbtH-like"/>
    <property type="match status" value="1"/>
</dbReference>
<protein>
    <submittedName>
        <fullName evidence="5">Cytochrome P450</fullName>
    </submittedName>
</protein>
<gene>
    <name evidence="5" type="ORF">ACFOVU_15560</name>
</gene>
<dbReference type="EMBL" id="JBHSBH010000010">
    <property type="protein sequence ID" value="MFC3997347.1"/>
    <property type="molecule type" value="Genomic_DNA"/>
</dbReference>
<feature type="domain" description="MbtH-like" evidence="4">
    <location>
        <begin position="3"/>
        <end position="53"/>
    </location>
</feature>
<sequence length="510" mass="56135">MSNPFEDPDGSYLVLVNDDGQHSLWPAFADVPPGWTVRHGRAGRAACLDHIERTWTDLRPARLKTPGTGGADAAPAPADAARPAGADGGPASEARCPVTDRAHAAGPGALPDVRTATGPVAYPFRDYVRLQMDPVYAELREHRPVLRVRVPYGDDAWLITRYDDVKTVIGDPRFSRALVAENDESRLTPLPVRTSILGTDPPDHTRLRKPLARAFTTRRVDALRPRIRRMSEDLIAAMESRGAPGDLVEDFALPLTALVICELLGVPFDDRPTFRLWLDAFSSTTALSVEEIRTRTDALYDYITGLVAQRRETPADDLISAMIQVHDDTGAFSEQELVELVSVLLIAGYETTSAQLMNSVHVLFTHPDAHAELRADPGLLPKAVEELLRFVPLDAHVAFARYAREDVELSGTLIRAGEAVLPVLTSANRDTAAFGDPDRLDFHRERNPHIAFGHGVHRCVGAALAKAELEEGLRTLFTRLPGLRPAVPPEEMEFREGIQVRILRHLPVAW</sequence>
<evidence type="ECO:0000313" key="5">
    <source>
        <dbReference type="EMBL" id="MFC3997347.1"/>
    </source>
</evidence>
<evidence type="ECO:0000313" key="6">
    <source>
        <dbReference type="Proteomes" id="UP001595847"/>
    </source>
</evidence>
<dbReference type="PANTHER" id="PTHR46696:SF1">
    <property type="entry name" value="CYTOCHROME P450 YJIB-RELATED"/>
    <property type="match status" value="1"/>
</dbReference>
<dbReference type="SUPFAM" id="SSF48264">
    <property type="entry name" value="Cytochrome P450"/>
    <property type="match status" value="1"/>
</dbReference>
<dbReference type="Pfam" id="PF00067">
    <property type="entry name" value="p450"/>
    <property type="match status" value="1"/>
</dbReference>
<dbReference type="Pfam" id="PF03621">
    <property type="entry name" value="MbtH"/>
    <property type="match status" value="1"/>
</dbReference>
<dbReference type="InterPro" id="IPR001128">
    <property type="entry name" value="Cyt_P450"/>
</dbReference>
<dbReference type="InterPro" id="IPR005153">
    <property type="entry name" value="MbtH-like_dom"/>
</dbReference>
<dbReference type="Gene3D" id="1.10.630.10">
    <property type="entry name" value="Cytochrome P450"/>
    <property type="match status" value="1"/>
</dbReference>
<comment type="caution">
    <text evidence="5">The sequence shown here is derived from an EMBL/GenBank/DDBJ whole genome shotgun (WGS) entry which is preliminary data.</text>
</comment>
<evidence type="ECO:0000256" key="1">
    <source>
        <dbReference type="ARBA" id="ARBA00010617"/>
    </source>
</evidence>
<keyword evidence="2" id="KW-0479">Metal-binding</keyword>
<dbReference type="SMART" id="SM00923">
    <property type="entry name" value="MbtH"/>
    <property type="match status" value="1"/>
</dbReference>
<dbReference type="InterPro" id="IPR038020">
    <property type="entry name" value="MbtH-like_sf"/>
</dbReference>
<dbReference type="PROSITE" id="PS00086">
    <property type="entry name" value="CYTOCHROME_P450"/>
    <property type="match status" value="1"/>
</dbReference>
<feature type="region of interest" description="Disordered" evidence="3">
    <location>
        <begin position="59"/>
        <end position="95"/>
    </location>
</feature>
<evidence type="ECO:0000259" key="4">
    <source>
        <dbReference type="SMART" id="SM00923"/>
    </source>
</evidence>
<dbReference type="Proteomes" id="UP001595847">
    <property type="component" value="Unassembled WGS sequence"/>
</dbReference>
<keyword evidence="6" id="KW-1185">Reference proteome</keyword>
<dbReference type="PRINTS" id="PR00359">
    <property type="entry name" value="BP450"/>
</dbReference>
<dbReference type="PANTHER" id="PTHR46696">
    <property type="entry name" value="P450, PUTATIVE (EUROFUNG)-RELATED"/>
    <property type="match status" value="1"/>
</dbReference>
<evidence type="ECO:0000256" key="2">
    <source>
        <dbReference type="RuleBase" id="RU000461"/>
    </source>
</evidence>
<keyword evidence="2" id="KW-0503">Monooxygenase</keyword>
<feature type="compositionally biased region" description="Low complexity" evidence="3">
    <location>
        <begin position="71"/>
        <end position="91"/>
    </location>
</feature>
<dbReference type="CDD" id="cd11031">
    <property type="entry name" value="Cyp158A-like"/>
    <property type="match status" value="1"/>
</dbReference>
<dbReference type="InterPro" id="IPR002397">
    <property type="entry name" value="Cyt_P450_B"/>
</dbReference>
<organism evidence="5 6">
    <name type="scientific">Nocardiopsis sediminis</name>
    <dbReference type="NCBI Taxonomy" id="1778267"/>
    <lineage>
        <taxon>Bacteria</taxon>
        <taxon>Bacillati</taxon>
        <taxon>Actinomycetota</taxon>
        <taxon>Actinomycetes</taxon>
        <taxon>Streptosporangiales</taxon>
        <taxon>Nocardiopsidaceae</taxon>
        <taxon>Nocardiopsis</taxon>
    </lineage>
</organism>
<dbReference type="Gene3D" id="3.90.820.10">
    <property type="entry name" value="Structural Genomics, Unknown Function 30-nov-00 1gh9 Mol_id"/>
    <property type="match status" value="1"/>
</dbReference>
<proteinExistence type="inferred from homology"/>
<accession>A0ABV8FQU8</accession>
<evidence type="ECO:0000256" key="3">
    <source>
        <dbReference type="SAM" id="MobiDB-lite"/>
    </source>
</evidence>
<keyword evidence="2" id="KW-0560">Oxidoreductase</keyword>
<dbReference type="PRINTS" id="PR00385">
    <property type="entry name" value="P450"/>
</dbReference>
<dbReference type="RefSeq" id="WP_378534241.1">
    <property type="nucleotide sequence ID" value="NZ_JBHSBH010000010.1"/>
</dbReference>
<keyword evidence="2" id="KW-0408">Iron</keyword>
<dbReference type="InterPro" id="IPR036396">
    <property type="entry name" value="Cyt_P450_sf"/>
</dbReference>
<reference evidence="6" key="1">
    <citation type="journal article" date="2019" name="Int. J. Syst. Evol. Microbiol.">
        <title>The Global Catalogue of Microorganisms (GCM) 10K type strain sequencing project: providing services to taxonomists for standard genome sequencing and annotation.</title>
        <authorList>
            <consortium name="The Broad Institute Genomics Platform"/>
            <consortium name="The Broad Institute Genome Sequencing Center for Infectious Disease"/>
            <person name="Wu L."/>
            <person name="Ma J."/>
        </authorList>
    </citation>
    <scope>NUCLEOTIDE SEQUENCE [LARGE SCALE GENOMIC DNA]</scope>
    <source>
        <strain evidence="6">TBRC 1826</strain>
    </source>
</reference>
<keyword evidence="2" id="KW-0349">Heme</keyword>
<comment type="similarity">
    <text evidence="1 2">Belongs to the cytochrome P450 family.</text>
</comment>
<dbReference type="InterPro" id="IPR017972">
    <property type="entry name" value="Cyt_P450_CS"/>
</dbReference>
<name>A0ABV8FQU8_9ACTN</name>